<sequence>METDQGNTQTNQGGQGLQDDDTNIVTMERNQSASDQMAKAARLLKLALSDAAQQQKRKRCDEIGSHDLPPTKIQKRSGPYSEATRGKSETNVSEESDVDTNIDASSDQRLNLSIIADTFITQSRGIAWTGPKAEDSTRETQTLYHEILCMIEEPLGPDLDIALQLAAINSSAKERKDIMAPFMENLQKEPCLRRFVVRHVIDEEKRSTLETRATEVNMMIAIHKATGRIPLERNDVLGKSARQKWKTAAWRATATALGSSDEYLMRLSRLYTHFYAVEKEHRDAMRRPQ</sequence>
<gene>
    <name evidence="2" type="ORF">CCHR01_08124</name>
</gene>
<name>A0AAD9ELR2_9PEZI</name>
<evidence type="ECO:0000313" key="3">
    <source>
        <dbReference type="Proteomes" id="UP001243330"/>
    </source>
</evidence>
<organism evidence="2 3">
    <name type="scientific">Colletotrichum chrysophilum</name>
    <dbReference type="NCBI Taxonomy" id="1836956"/>
    <lineage>
        <taxon>Eukaryota</taxon>
        <taxon>Fungi</taxon>
        <taxon>Dikarya</taxon>
        <taxon>Ascomycota</taxon>
        <taxon>Pezizomycotina</taxon>
        <taxon>Sordariomycetes</taxon>
        <taxon>Hypocreomycetidae</taxon>
        <taxon>Glomerellales</taxon>
        <taxon>Glomerellaceae</taxon>
        <taxon>Colletotrichum</taxon>
        <taxon>Colletotrichum gloeosporioides species complex</taxon>
    </lineage>
</organism>
<protein>
    <submittedName>
        <fullName evidence="2">Uncharacterized protein</fullName>
    </submittedName>
</protein>
<evidence type="ECO:0000256" key="1">
    <source>
        <dbReference type="SAM" id="MobiDB-lite"/>
    </source>
</evidence>
<evidence type="ECO:0000313" key="2">
    <source>
        <dbReference type="EMBL" id="KAK1849211.1"/>
    </source>
</evidence>
<proteinExistence type="predicted"/>
<accession>A0AAD9ELR2</accession>
<comment type="caution">
    <text evidence="2">The sequence shown here is derived from an EMBL/GenBank/DDBJ whole genome shotgun (WGS) entry which is preliminary data.</text>
</comment>
<reference evidence="2" key="1">
    <citation type="submission" date="2023-01" db="EMBL/GenBank/DDBJ databases">
        <title>Colletotrichum chrysophilum M932 genome sequence.</title>
        <authorList>
            <person name="Baroncelli R."/>
        </authorList>
    </citation>
    <scope>NUCLEOTIDE SEQUENCE</scope>
    <source>
        <strain evidence="2">M932</strain>
    </source>
</reference>
<feature type="compositionally biased region" description="Low complexity" evidence="1">
    <location>
        <begin position="1"/>
        <end position="12"/>
    </location>
</feature>
<dbReference type="AlphaFoldDB" id="A0AAD9ELR2"/>
<feature type="region of interest" description="Disordered" evidence="1">
    <location>
        <begin position="1"/>
        <end position="24"/>
    </location>
</feature>
<feature type="region of interest" description="Disordered" evidence="1">
    <location>
        <begin position="54"/>
        <end position="103"/>
    </location>
</feature>
<dbReference type="Proteomes" id="UP001243330">
    <property type="component" value="Unassembled WGS sequence"/>
</dbReference>
<keyword evidence="3" id="KW-1185">Reference proteome</keyword>
<dbReference type="EMBL" id="JAQOWY010000149">
    <property type="protein sequence ID" value="KAK1849211.1"/>
    <property type="molecule type" value="Genomic_DNA"/>
</dbReference>